<dbReference type="PRINTS" id="PR00348">
    <property type="entry name" value="UBIQUITIN"/>
</dbReference>
<dbReference type="PROSITE" id="PS50053">
    <property type="entry name" value="UBIQUITIN_2"/>
    <property type="match status" value="1"/>
</dbReference>
<evidence type="ECO:0000256" key="1">
    <source>
        <dbReference type="SAM" id="MobiDB-lite"/>
    </source>
</evidence>
<evidence type="ECO:0000259" key="2">
    <source>
        <dbReference type="PROSITE" id="PS50053"/>
    </source>
</evidence>
<dbReference type="CDD" id="cd17039">
    <property type="entry name" value="Ubl_ubiquitin_like"/>
    <property type="match status" value="1"/>
</dbReference>
<feature type="region of interest" description="Disordered" evidence="1">
    <location>
        <begin position="1"/>
        <end position="53"/>
    </location>
</feature>
<comment type="caution">
    <text evidence="3">The sequence shown here is derived from an EMBL/GenBank/DDBJ whole genome shotgun (WGS) entry which is preliminary data.</text>
</comment>
<evidence type="ECO:0000313" key="3">
    <source>
        <dbReference type="EMBL" id="KAK4499861.1"/>
    </source>
</evidence>
<name>A0ABR0EED5_ZASCE</name>
<dbReference type="Pfam" id="PF00240">
    <property type="entry name" value="ubiquitin"/>
    <property type="match status" value="1"/>
</dbReference>
<keyword evidence="4" id="KW-1185">Reference proteome</keyword>
<feature type="domain" description="Ubiquitin-like" evidence="2">
    <location>
        <begin position="73"/>
        <end position="149"/>
    </location>
</feature>
<dbReference type="EMBL" id="JAXOVC010000006">
    <property type="protein sequence ID" value="KAK4499861.1"/>
    <property type="molecule type" value="Genomic_DNA"/>
</dbReference>
<evidence type="ECO:0000313" key="4">
    <source>
        <dbReference type="Proteomes" id="UP001305779"/>
    </source>
</evidence>
<feature type="compositionally biased region" description="Acidic residues" evidence="1">
    <location>
        <begin position="15"/>
        <end position="29"/>
    </location>
</feature>
<dbReference type="InterPro" id="IPR019956">
    <property type="entry name" value="Ubiquitin_dom"/>
</dbReference>
<dbReference type="InterPro" id="IPR029071">
    <property type="entry name" value="Ubiquitin-like_domsf"/>
</dbReference>
<dbReference type="Gene3D" id="3.10.20.90">
    <property type="entry name" value="Phosphatidylinositol 3-kinase Catalytic Subunit, Chain A, domain 1"/>
    <property type="match status" value="1"/>
</dbReference>
<protein>
    <recommendedName>
        <fullName evidence="2">Ubiquitin-like domain-containing protein</fullName>
    </recommendedName>
</protein>
<dbReference type="InterPro" id="IPR000626">
    <property type="entry name" value="Ubiquitin-like_dom"/>
</dbReference>
<sequence>MPPKRSRSPPGDQDLYGEEDLYSDEDLYDDPIHDGRARGTKRRRKYYPPRPVPIMTRSMAKSEADIIGDRSTVNVNVRPITMPGTFTIQIPPSIIVEQLKVFVKHRTGVPVEDQRLLLCGQQLDDHRTFESYNATPDAILYMVMRLRGS</sequence>
<gene>
    <name evidence="3" type="ORF">PRZ48_008047</name>
</gene>
<dbReference type="Proteomes" id="UP001305779">
    <property type="component" value="Unassembled WGS sequence"/>
</dbReference>
<accession>A0ABR0EED5</accession>
<feature type="compositionally biased region" description="Basic residues" evidence="1">
    <location>
        <begin position="38"/>
        <end position="47"/>
    </location>
</feature>
<proteinExistence type="predicted"/>
<reference evidence="3 4" key="1">
    <citation type="journal article" date="2023" name="G3 (Bethesda)">
        <title>A chromosome-level genome assembly of Zasmidium syzygii isolated from banana leaves.</title>
        <authorList>
            <person name="van Westerhoven A.C."/>
            <person name="Mehrabi R."/>
            <person name="Talebi R."/>
            <person name="Steentjes M.B.F."/>
            <person name="Corcolon B."/>
            <person name="Chong P.A."/>
            <person name="Kema G.H.J."/>
            <person name="Seidl M.F."/>
        </authorList>
    </citation>
    <scope>NUCLEOTIDE SEQUENCE [LARGE SCALE GENOMIC DNA]</scope>
    <source>
        <strain evidence="3 4">P124</strain>
    </source>
</reference>
<dbReference type="SMART" id="SM00213">
    <property type="entry name" value="UBQ"/>
    <property type="match status" value="1"/>
</dbReference>
<dbReference type="SUPFAM" id="SSF54236">
    <property type="entry name" value="Ubiquitin-like"/>
    <property type="match status" value="1"/>
</dbReference>
<organism evidence="3 4">
    <name type="scientific">Zasmidium cellare</name>
    <name type="common">Wine cellar mold</name>
    <name type="synonym">Racodium cellare</name>
    <dbReference type="NCBI Taxonomy" id="395010"/>
    <lineage>
        <taxon>Eukaryota</taxon>
        <taxon>Fungi</taxon>
        <taxon>Dikarya</taxon>
        <taxon>Ascomycota</taxon>
        <taxon>Pezizomycotina</taxon>
        <taxon>Dothideomycetes</taxon>
        <taxon>Dothideomycetidae</taxon>
        <taxon>Mycosphaerellales</taxon>
        <taxon>Mycosphaerellaceae</taxon>
        <taxon>Zasmidium</taxon>
    </lineage>
</organism>